<feature type="chain" id="PRO_5014126668" evidence="1">
    <location>
        <begin position="23"/>
        <end position="76"/>
    </location>
</feature>
<proteinExistence type="predicted"/>
<feature type="signal peptide" evidence="1">
    <location>
        <begin position="1"/>
        <end position="22"/>
    </location>
</feature>
<evidence type="ECO:0000256" key="1">
    <source>
        <dbReference type="SAM" id="SignalP"/>
    </source>
</evidence>
<reference evidence="3" key="1">
    <citation type="journal article" date="2018" name="Proc. Natl. Acad. Sci. U.S.A.">
        <title>Linking secondary metabolites to gene clusters through genome sequencing of six diverse Aspergillus species.</title>
        <authorList>
            <person name="Kaerboelling I."/>
            <person name="Vesth T.C."/>
            <person name="Frisvad J.C."/>
            <person name="Nybo J.L."/>
            <person name="Theobald S."/>
            <person name="Kuo A."/>
            <person name="Bowyer P."/>
            <person name="Matsuda Y."/>
            <person name="Mondo S."/>
            <person name="Lyhne E.K."/>
            <person name="Kogle M.E."/>
            <person name="Clum A."/>
            <person name="Lipzen A."/>
            <person name="Salamov A."/>
            <person name="Ngan C.Y."/>
            <person name="Daum C."/>
            <person name="Chiniquy J."/>
            <person name="Barry K."/>
            <person name="LaButti K."/>
            <person name="Haridas S."/>
            <person name="Simmons B.A."/>
            <person name="Magnuson J.K."/>
            <person name="Mortensen U.H."/>
            <person name="Larsen T.O."/>
            <person name="Grigoriev I.V."/>
            <person name="Baker S.E."/>
            <person name="Andersen M.R."/>
        </authorList>
    </citation>
    <scope>NUCLEOTIDE SEQUENCE [LARGE SCALE GENOMIC DNA]</scope>
    <source>
        <strain evidence="3">IBT 16806</strain>
    </source>
</reference>
<dbReference type="RefSeq" id="XP_024686585.1">
    <property type="nucleotide sequence ID" value="XM_024826028.1"/>
</dbReference>
<dbReference type="AlphaFoldDB" id="A0A2I1CK32"/>
<dbReference type="VEuPathDB" id="FungiDB:P174DRAFT_436388"/>
<sequence length="76" mass="8712">MSHVSYLLILVVLLSYRPPITTPDNRQLSTWNVPRLRMQLRQRIGPDSGVKDNLWSALASLANRVDRVDENSLLLQ</sequence>
<gene>
    <name evidence="2" type="ORF">P174DRAFT_436388</name>
</gene>
<evidence type="ECO:0000313" key="2">
    <source>
        <dbReference type="EMBL" id="PKX97990.1"/>
    </source>
</evidence>
<keyword evidence="1" id="KW-0732">Signal</keyword>
<dbReference type="GeneID" id="36533353"/>
<dbReference type="Proteomes" id="UP000234474">
    <property type="component" value="Unassembled WGS sequence"/>
</dbReference>
<dbReference type="EMBL" id="MSZS01000001">
    <property type="protein sequence ID" value="PKX97990.1"/>
    <property type="molecule type" value="Genomic_DNA"/>
</dbReference>
<name>A0A2I1CK32_ASPN1</name>
<organism evidence="2 3">
    <name type="scientific">Aspergillus novofumigatus (strain IBT 16806)</name>
    <dbReference type="NCBI Taxonomy" id="1392255"/>
    <lineage>
        <taxon>Eukaryota</taxon>
        <taxon>Fungi</taxon>
        <taxon>Dikarya</taxon>
        <taxon>Ascomycota</taxon>
        <taxon>Pezizomycotina</taxon>
        <taxon>Eurotiomycetes</taxon>
        <taxon>Eurotiomycetidae</taxon>
        <taxon>Eurotiales</taxon>
        <taxon>Aspergillaceae</taxon>
        <taxon>Aspergillus</taxon>
        <taxon>Aspergillus subgen. Fumigati</taxon>
    </lineage>
</organism>
<accession>A0A2I1CK32</accession>
<evidence type="ECO:0000313" key="3">
    <source>
        <dbReference type="Proteomes" id="UP000234474"/>
    </source>
</evidence>
<comment type="caution">
    <text evidence="2">The sequence shown here is derived from an EMBL/GenBank/DDBJ whole genome shotgun (WGS) entry which is preliminary data.</text>
</comment>
<keyword evidence="3" id="KW-1185">Reference proteome</keyword>
<protein>
    <submittedName>
        <fullName evidence="2">Uncharacterized protein</fullName>
    </submittedName>
</protein>